<name>A0A9N7UWV9_PLEPL</name>
<organism evidence="2 3">
    <name type="scientific">Pleuronectes platessa</name>
    <name type="common">European plaice</name>
    <dbReference type="NCBI Taxonomy" id="8262"/>
    <lineage>
        <taxon>Eukaryota</taxon>
        <taxon>Metazoa</taxon>
        <taxon>Chordata</taxon>
        <taxon>Craniata</taxon>
        <taxon>Vertebrata</taxon>
        <taxon>Euteleostomi</taxon>
        <taxon>Actinopterygii</taxon>
        <taxon>Neopterygii</taxon>
        <taxon>Teleostei</taxon>
        <taxon>Neoteleostei</taxon>
        <taxon>Acanthomorphata</taxon>
        <taxon>Carangaria</taxon>
        <taxon>Pleuronectiformes</taxon>
        <taxon>Pleuronectoidei</taxon>
        <taxon>Pleuronectidae</taxon>
        <taxon>Pleuronectes</taxon>
    </lineage>
</organism>
<gene>
    <name evidence="2" type="ORF">PLEPLA_LOCUS27562</name>
</gene>
<comment type="caution">
    <text evidence="2">The sequence shown here is derived from an EMBL/GenBank/DDBJ whole genome shotgun (WGS) entry which is preliminary data.</text>
</comment>
<dbReference type="AlphaFoldDB" id="A0A9N7UWV9"/>
<dbReference type="Proteomes" id="UP001153269">
    <property type="component" value="Unassembled WGS sequence"/>
</dbReference>
<evidence type="ECO:0000313" key="2">
    <source>
        <dbReference type="EMBL" id="CAB1439793.1"/>
    </source>
</evidence>
<reference evidence="2" key="1">
    <citation type="submission" date="2020-03" db="EMBL/GenBank/DDBJ databases">
        <authorList>
            <person name="Weist P."/>
        </authorList>
    </citation>
    <scope>NUCLEOTIDE SEQUENCE</scope>
</reference>
<evidence type="ECO:0000313" key="3">
    <source>
        <dbReference type="Proteomes" id="UP001153269"/>
    </source>
</evidence>
<proteinExistence type="predicted"/>
<protein>
    <submittedName>
        <fullName evidence="2">Uncharacterized protein</fullName>
    </submittedName>
</protein>
<feature type="compositionally biased region" description="Basic and acidic residues" evidence="1">
    <location>
        <begin position="89"/>
        <end position="99"/>
    </location>
</feature>
<keyword evidence="3" id="KW-1185">Reference proteome</keyword>
<accession>A0A9N7UWV9</accession>
<evidence type="ECO:0000256" key="1">
    <source>
        <dbReference type="SAM" id="MobiDB-lite"/>
    </source>
</evidence>
<feature type="region of interest" description="Disordered" evidence="1">
    <location>
        <begin position="83"/>
        <end position="107"/>
    </location>
</feature>
<dbReference type="EMBL" id="CADEAL010002335">
    <property type="protein sequence ID" value="CAB1439793.1"/>
    <property type="molecule type" value="Genomic_DNA"/>
</dbReference>
<sequence length="107" mass="11787">MASAGPVLERALLAVRGAAWLLRGICSTCQGFKEPFSRPLALGVRAILGDPLSVLNSFLEPRTPSPRTHLWFLSLPFVRRNLRPTNTDADERGGTEARPARYPLIHP</sequence>